<accession>A0A1N6MAP0</accession>
<organism evidence="6 7">
    <name type="scientific">Vibrio spartinae</name>
    <dbReference type="NCBI Taxonomy" id="1918945"/>
    <lineage>
        <taxon>Bacteria</taxon>
        <taxon>Pseudomonadati</taxon>
        <taxon>Pseudomonadota</taxon>
        <taxon>Gammaproteobacteria</taxon>
        <taxon>Vibrionales</taxon>
        <taxon>Vibrionaceae</taxon>
        <taxon>Vibrio</taxon>
    </lineage>
</organism>
<dbReference type="Gene3D" id="1.10.520.30">
    <property type="entry name" value="AF1862-like domain"/>
    <property type="match status" value="1"/>
</dbReference>
<comment type="subcellular location">
    <subcellularLocation>
        <location evidence="1">Cytoplasm</location>
    </subcellularLocation>
</comment>
<proteinExistence type="inferred from homology"/>
<name>A0A1N6MAP0_9VIBR</name>
<evidence type="ECO:0000256" key="3">
    <source>
        <dbReference type="ARBA" id="ARBA00022490"/>
    </source>
</evidence>
<evidence type="ECO:0000256" key="5">
    <source>
        <dbReference type="ARBA" id="ARBA00030001"/>
    </source>
</evidence>
<evidence type="ECO:0000313" key="6">
    <source>
        <dbReference type="EMBL" id="SIO96522.1"/>
    </source>
</evidence>
<dbReference type="RefSeq" id="WP_074374952.1">
    <property type="nucleotide sequence ID" value="NZ_AP024908.1"/>
</dbReference>
<comment type="similarity">
    <text evidence="2">Belongs to the CRISPR system Cmr5 family.</text>
</comment>
<dbReference type="GO" id="GO:0051607">
    <property type="term" value="P:defense response to virus"/>
    <property type="evidence" value="ECO:0007669"/>
    <property type="project" value="UniProtKB-KW"/>
</dbReference>
<protein>
    <recommendedName>
        <fullName evidence="5">CRISPR type III-B/RAMP module-associated protein Cmr5</fullName>
    </recommendedName>
</protein>
<dbReference type="GO" id="GO:0005737">
    <property type="term" value="C:cytoplasm"/>
    <property type="evidence" value="ECO:0007669"/>
    <property type="project" value="UniProtKB-SubCell"/>
</dbReference>
<evidence type="ECO:0000256" key="1">
    <source>
        <dbReference type="ARBA" id="ARBA00004496"/>
    </source>
</evidence>
<dbReference type="SUPFAM" id="SSF158568">
    <property type="entry name" value="AF1862-like"/>
    <property type="match status" value="1"/>
</dbReference>
<reference evidence="6 7" key="1">
    <citation type="submission" date="2016-12" db="EMBL/GenBank/DDBJ databases">
        <authorList>
            <person name="Song W.-J."/>
            <person name="Kurnit D.M."/>
        </authorList>
    </citation>
    <scope>NUCLEOTIDE SEQUENCE [LARGE SCALE GENOMIC DNA]</scope>
    <source>
        <strain evidence="6 7">CECT 9026</strain>
    </source>
</reference>
<dbReference type="Proteomes" id="UP000184774">
    <property type="component" value="Unassembled WGS sequence"/>
</dbReference>
<dbReference type="OrthoDB" id="8612426at2"/>
<dbReference type="Pfam" id="PF09701">
    <property type="entry name" value="Cas_Cmr5"/>
    <property type="match status" value="1"/>
</dbReference>
<evidence type="ECO:0000313" key="7">
    <source>
        <dbReference type="Proteomes" id="UP000184774"/>
    </source>
</evidence>
<keyword evidence="3" id="KW-0963">Cytoplasm</keyword>
<dbReference type="NCBIfam" id="TIGR01881">
    <property type="entry name" value="cas_Cmr5"/>
    <property type="match status" value="1"/>
</dbReference>
<gene>
    <name evidence="6" type="primary">cmr5</name>
    <name evidence="6" type="ORF">VSP9026_04325</name>
</gene>
<dbReference type="InterPro" id="IPR010160">
    <property type="entry name" value="CRISPR-assoc_prot_Cmr5"/>
</dbReference>
<dbReference type="InterPro" id="IPR023101">
    <property type="entry name" value="AF1862-like_dom_sf"/>
</dbReference>
<dbReference type="AlphaFoldDB" id="A0A1N6MAP0"/>
<sequence length="132" mass="15322">MQPRSQIIASKVYDQIKAREDTPDSQYNALVKELPSMILQNGLVQATGFLWSKYEKEPHFKKVLDDLRRSFQSINEPSAEAFHNKLVESKLYDSIRYTREALEIAGWMRRYVQGILDPKEKEKSNQSQEASA</sequence>
<dbReference type="EMBL" id="FSSB01000030">
    <property type="protein sequence ID" value="SIO96522.1"/>
    <property type="molecule type" value="Genomic_DNA"/>
</dbReference>
<keyword evidence="4" id="KW-0051">Antiviral defense</keyword>
<evidence type="ECO:0000256" key="4">
    <source>
        <dbReference type="ARBA" id="ARBA00023118"/>
    </source>
</evidence>
<evidence type="ECO:0000256" key="2">
    <source>
        <dbReference type="ARBA" id="ARBA00006161"/>
    </source>
</evidence>